<protein>
    <recommendedName>
        <fullName evidence="4">O-methyltransferase C-terminal domain-containing protein</fullName>
    </recommendedName>
</protein>
<evidence type="ECO:0000313" key="6">
    <source>
        <dbReference type="Proteomes" id="UP001417504"/>
    </source>
</evidence>
<dbReference type="AlphaFoldDB" id="A0AAP0JBN6"/>
<dbReference type="InterPro" id="IPR016461">
    <property type="entry name" value="COMT-like"/>
</dbReference>
<keyword evidence="3" id="KW-0949">S-adenosyl-L-methionine</keyword>
<comment type="caution">
    <text evidence="5">The sequence shown here is derived from an EMBL/GenBank/DDBJ whole genome shotgun (WGS) entry which is preliminary data.</text>
</comment>
<evidence type="ECO:0000313" key="5">
    <source>
        <dbReference type="EMBL" id="KAK9131121.1"/>
    </source>
</evidence>
<dbReference type="SUPFAM" id="SSF53335">
    <property type="entry name" value="S-adenosyl-L-methionine-dependent methyltransferases"/>
    <property type="match status" value="1"/>
</dbReference>
<dbReference type="EMBL" id="JBBNAE010000004">
    <property type="protein sequence ID" value="KAK9131121.1"/>
    <property type="molecule type" value="Genomic_DNA"/>
</dbReference>
<gene>
    <name evidence="5" type="ORF">Sjap_011608</name>
</gene>
<organism evidence="5 6">
    <name type="scientific">Stephania japonica</name>
    <dbReference type="NCBI Taxonomy" id="461633"/>
    <lineage>
        <taxon>Eukaryota</taxon>
        <taxon>Viridiplantae</taxon>
        <taxon>Streptophyta</taxon>
        <taxon>Embryophyta</taxon>
        <taxon>Tracheophyta</taxon>
        <taxon>Spermatophyta</taxon>
        <taxon>Magnoliopsida</taxon>
        <taxon>Ranunculales</taxon>
        <taxon>Menispermaceae</taxon>
        <taxon>Menispermoideae</taxon>
        <taxon>Cissampelideae</taxon>
        <taxon>Stephania</taxon>
    </lineage>
</organism>
<reference evidence="5 6" key="1">
    <citation type="submission" date="2024-01" db="EMBL/GenBank/DDBJ databases">
        <title>Genome assemblies of Stephania.</title>
        <authorList>
            <person name="Yang L."/>
        </authorList>
    </citation>
    <scope>NUCLEOTIDE SEQUENCE [LARGE SCALE GENOMIC DNA]</scope>
    <source>
        <strain evidence="5">QJT</strain>
        <tissue evidence="5">Leaf</tissue>
    </source>
</reference>
<sequence length="202" mass="22105">MADVMAFMTAQVTALTQASGSAIAFDEVFKVYEGFKEVRELVDVGGGVGTSLGRIVRRYPHISGINFELSHVLEGAPTYPGVEHVAGDMFEGIPNAQTIMLKWVLHDWSDEYCEKILNNCWKALPGEGGKVIVVEYVLPEVLGNNAETFNALIPDLLMMNLSPGGKERTLAQYEDLARAGGFSKIKAFPISQGLHVLEFLKD</sequence>
<dbReference type="InterPro" id="IPR029063">
    <property type="entry name" value="SAM-dependent_MTases_sf"/>
</dbReference>
<proteinExistence type="predicted"/>
<keyword evidence="6" id="KW-1185">Reference proteome</keyword>
<feature type="domain" description="O-methyltransferase C-terminal" evidence="4">
    <location>
        <begin position="17"/>
        <end position="183"/>
    </location>
</feature>
<evidence type="ECO:0000259" key="4">
    <source>
        <dbReference type="Pfam" id="PF00891"/>
    </source>
</evidence>
<keyword evidence="2" id="KW-0808">Transferase</keyword>
<dbReference type="PROSITE" id="PS51683">
    <property type="entry name" value="SAM_OMT_II"/>
    <property type="match status" value="1"/>
</dbReference>
<dbReference type="Proteomes" id="UP001417504">
    <property type="component" value="Unassembled WGS sequence"/>
</dbReference>
<dbReference type="GO" id="GO:0032259">
    <property type="term" value="P:methylation"/>
    <property type="evidence" value="ECO:0007669"/>
    <property type="project" value="UniProtKB-KW"/>
</dbReference>
<accession>A0AAP0JBN6</accession>
<dbReference type="GO" id="GO:0008171">
    <property type="term" value="F:O-methyltransferase activity"/>
    <property type="evidence" value="ECO:0007669"/>
    <property type="project" value="InterPro"/>
</dbReference>
<keyword evidence="1" id="KW-0489">Methyltransferase</keyword>
<dbReference type="InterPro" id="IPR001077">
    <property type="entry name" value="COMT_C"/>
</dbReference>
<evidence type="ECO:0000256" key="1">
    <source>
        <dbReference type="ARBA" id="ARBA00022603"/>
    </source>
</evidence>
<dbReference type="PANTHER" id="PTHR11746">
    <property type="entry name" value="O-METHYLTRANSFERASE"/>
    <property type="match status" value="1"/>
</dbReference>
<dbReference type="Pfam" id="PF00891">
    <property type="entry name" value="Methyltransf_2"/>
    <property type="match status" value="1"/>
</dbReference>
<evidence type="ECO:0000256" key="3">
    <source>
        <dbReference type="ARBA" id="ARBA00022691"/>
    </source>
</evidence>
<dbReference type="Gene3D" id="3.40.50.150">
    <property type="entry name" value="Vaccinia Virus protein VP39"/>
    <property type="match status" value="1"/>
</dbReference>
<evidence type="ECO:0000256" key="2">
    <source>
        <dbReference type="ARBA" id="ARBA00022679"/>
    </source>
</evidence>
<name>A0AAP0JBN6_9MAGN</name>